<dbReference type="Proteomes" id="UP000000374">
    <property type="component" value="Chromosome"/>
</dbReference>
<evidence type="ECO:0000313" key="1">
    <source>
        <dbReference type="EMBL" id="ABM57844.1"/>
    </source>
</evidence>
<dbReference type="STRING" id="391735.Veis_2094"/>
<sequence length="117" mass="12307">MWPCTKRHRNLLGRATPDAPDTPIACAYGHPACASMYDTRQATHRVPGDCGGIRRVRGAARAAFWRRRSALARAVAAMAAGRAGGTGACLGARRGARQMSASTRRCAATLRASGPMA</sequence>
<organism evidence="1 2">
    <name type="scientific">Verminephrobacter eiseniae (strain EF01-2)</name>
    <dbReference type="NCBI Taxonomy" id="391735"/>
    <lineage>
        <taxon>Bacteria</taxon>
        <taxon>Pseudomonadati</taxon>
        <taxon>Pseudomonadota</taxon>
        <taxon>Betaproteobacteria</taxon>
        <taxon>Burkholderiales</taxon>
        <taxon>Comamonadaceae</taxon>
        <taxon>Verminephrobacter</taxon>
    </lineage>
</organism>
<dbReference type="HOGENOM" id="CLU_2083870_0_0_4"/>
<proteinExistence type="predicted"/>
<accession>A1WJN7</accession>
<dbReference type="KEGG" id="vei:Veis_2094"/>
<reference evidence="2" key="1">
    <citation type="submission" date="2006-12" db="EMBL/GenBank/DDBJ databases">
        <title>Complete sequence of chromosome 1 of Verminephrobacter eiseniae EF01-2.</title>
        <authorList>
            <person name="Copeland A."/>
            <person name="Lucas S."/>
            <person name="Lapidus A."/>
            <person name="Barry K."/>
            <person name="Detter J.C."/>
            <person name="Glavina del Rio T."/>
            <person name="Dalin E."/>
            <person name="Tice H."/>
            <person name="Pitluck S."/>
            <person name="Chertkov O."/>
            <person name="Brettin T."/>
            <person name="Bruce D."/>
            <person name="Han C."/>
            <person name="Tapia R."/>
            <person name="Gilna P."/>
            <person name="Schmutz J."/>
            <person name="Larimer F."/>
            <person name="Land M."/>
            <person name="Hauser L."/>
            <person name="Kyrpides N."/>
            <person name="Kim E."/>
            <person name="Stahl D."/>
            <person name="Richardson P."/>
        </authorList>
    </citation>
    <scope>NUCLEOTIDE SEQUENCE [LARGE SCALE GENOMIC DNA]</scope>
    <source>
        <strain evidence="2">EF01-2</strain>
    </source>
</reference>
<name>A1WJN7_VEREI</name>
<protein>
    <submittedName>
        <fullName evidence="1">Uncharacterized protein</fullName>
    </submittedName>
</protein>
<evidence type="ECO:0000313" key="2">
    <source>
        <dbReference type="Proteomes" id="UP000000374"/>
    </source>
</evidence>
<keyword evidence="2" id="KW-1185">Reference proteome</keyword>
<dbReference type="EMBL" id="CP000542">
    <property type="protein sequence ID" value="ABM57844.1"/>
    <property type="molecule type" value="Genomic_DNA"/>
</dbReference>
<dbReference type="AlphaFoldDB" id="A1WJN7"/>
<gene>
    <name evidence="1" type="ordered locus">Veis_2094</name>
</gene>